<gene>
    <name evidence="3" type="ORF">RS030_152349</name>
</gene>
<dbReference type="AlphaFoldDB" id="A0AAV9Y238"/>
<keyword evidence="4" id="KW-1185">Reference proteome</keyword>
<evidence type="ECO:0000313" key="3">
    <source>
        <dbReference type="EMBL" id="KAK6590419.1"/>
    </source>
</evidence>
<sequence>MSTRIPRFGFTAKNEKATSNSKSNISETGINKENKVPGTILKVRNERLEEAQKDKTSYNCVKKAHVPRVAFIKQKPIASSMESTGIKRQVTEKNVVMLNTRANINSMKYTCARSMKDNVKQLSVKQEHSNIIQNLSFRQKSLISERESKLEKSKLKLKKVEEECNQLELSFKTSKSELKLQLEYLEEENQKCIKEKTMIQKFEEESKLEMEKLEHQFGHIEVLLNKYRNEIDSFRVLNNELTQKISETEETIKLLSKEVLESEKSAKLYEYGNINHSEISKSLGFPFNNSVEFALKLEKLLHNDKITLNQLEFKLHKFKNEPRFVLRNYLVEIPQTSRMFIFIPSPERNSVVGDISDIARKENGTNIEKNHLYGVRTDECNTSGFCINKEKKQIIIGDSYVFEIDKVIEFDETKRPSSLLLTDLSKIQSYLSNIIEGKNIESNCLDNYSRNKNKNIFLKRQSLLCSRTETESPQINTAYDEQTKIMDRAYFYEVDITEQKEVEMDILLLVNDLFNSIKLGLDDKIALSNRQNNQYDKSDSFVSPICFANIGMSNTASRKTFWGSNKSRCVFTNELQDSETRGCDSSEFNKIKTPGILHSVIHQIYQNINNSSLINWNLSSNILIQEPEPVKSHSNEEKSPRSPKEAVEEHFEFPGGLKGYLPSLDKVRCFMNSDEDLDHDIDPRQHNYKINNVVYSREVHFRKNSTPRDFILEIYNEIKAYSPNFLHVIDAYDFCIDEKVRQENVGKDLHIIIDLKLEANTGDFSVNSSIMLVDLFVDRNNGIDKYVGNYFHYVKGVQINDNFIQHLHRADSNKNKPLIYTLVHSNI</sequence>
<reference evidence="3 4" key="1">
    <citation type="submission" date="2023-10" db="EMBL/GenBank/DDBJ databases">
        <title>Comparative genomics analysis reveals potential genetic determinants of host preference in Cryptosporidium xiaoi.</title>
        <authorList>
            <person name="Xiao L."/>
            <person name="Li J."/>
        </authorList>
    </citation>
    <scope>NUCLEOTIDE SEQUENCE [LARGE SCALE GENOMIC DNA]</scope>
    <source>
        <strain evidence="3 4">52996</strain>
    </source>
</reference>
<accession>A0AAV9Y238</accession>
<name>A0AAV9Y238_9CRYT</name>
<feature type="region of interest" description="Disordered" evidence="2">
    <location>
        <begin position="1"/>
        <end position="31"/>
    </location>
</feature>
<evidence type="ECO:0000313" key="4">
    <source>
        <dbReference type="Proteomes" id="UP001311799"/>
    </source>
</evidence>
<evidence type="ECO:0000256" key="2">
    <source>
        <dbReference type="SAM" id="MobiDB-lite"/>
    </source>
</evidence>
<keyword evidence="1" id="KW-0175">Coiled coil</keyword>
<evidence type="ECO:0000256" key="1">
    <source>
        <dbReference type="SAM" id="Coils"/>
    </source>
</evidence>
<organism evidence="3 4">
    <name type="scientific">Cryptosporidium xiaoi</name>
    <dbReference type="NCBI Taxonomy" id="659607"/>
    <lineage>
        <taxon>Eukaryota</taxon>
        <taxon>Sar</taxon>
        <taxon>Alveolata</taxon>
        <taxon>Apicomplexa</taxon>
        <taxon>Conoidasida</taxon>
        <taxon>Coccidia</taxon>
        <taxon>Eucoccidiorida</taxon>
        <taxon>Eimeriorina</taxon>
        <taxon>Cryptosporidiidae</taxon>
        <taxon>Cryptosporidium</taxon>
    </lineage>
</organism>
<dbReference type="EMBL" id="JAWDEY010000006">
    <property type="protein sequence ID" value="KAK6590419.1"/>
    <property type="molecule type" value="Genomic_DNA"/>
</dbReference>
<proteinExistence type="predicted"/>
<feature type="compositionally biased region" description="Polar residues" evidence="2">
    <location>
        <begin position="17"/>
        <end position="29"/>
    </location>
</feature>
<feature type="coiled-coil region" evidence="1">
    <location>
        <begin position="143"/>
        <end position="265"/>
    </location>
</feature>
<evidence type="ECO:0008006" key="5">
    <source>
        <dbReference type="Google" id="ProtNLM"/>
    </source>
</evidence>
<comment type="caution">
    <text evidence="3">The sequence shown here is derived from an EMBL/GenBank/DDBJ whole genome shotgun (WGS) entry which is preliminary data.</text>
</comment>
<protein>
    <recommendedName>
        <fullName evidence="5">Spindle pole body-associated protein Vik1/Cik1 microtubule binding domain-containing protein</fullName>
    </recommendedName>
</protein>
<dbReference type="Proteomes" id="UP001311799">
    <property type="component" value="Unassembled WGS sequence"/>
</dbReference>